<sequence>MHWLYQSKSGLGPALVALLSYARLGSAAIEGVLGNSTESMSITAQSLFDYAMQVSDLRFDDYYKFIWYQEKGEFSTRFTAWYCAGLLHRNQGNDVDNARAAIENVLRAQMTSEFDSAWYGTYKVSLDAPEPTGNSTYWPPKIYVSDISFTNFGSSQSTKTQCRQLMIRTGGNSLGKSALTANALFPISHEQLLIFNRSQLIQIVELYSDLLGNELTTQIEESLEKAAVGAMRRNGTYPLDDNLTLGYSNPALMRALVVGWIGARRNNLTFIDFANEQGDSLLELFKSDGYNTLGEYNAPTYYGMDTWALAANIAYGPKNATMTTNSKYILTELWKDIADHYNPLLRNMVGPYDRAYTRDMTAHSSVLSLWWWSMFGHEYGGQPLLGEADLLYDVIQGAAIALVSDTALKYIPEDTADALKATGKWQGERFLNKTIRESLDTHVVRVATSWLSAEVMVGGVSQTETTNRGEQFVPAIVHWASDPKKTPSPYVGFFSLYPTASTIDAVAGPKTLTVSYPNTTQDGTDIFTFAVSGIPPGWVLSGKKITGLKDLPCLSVDVSAPGLEALPVTASTSTLEDHFYYNVSYAVPAGFDGIPLICSNLAVSPTMLTKFLLLAPLLASASLASASDCPVGGDTSIIAHTGESVGTEEVVDGTTFYITKPGADAPDTGGGAVLYLTDVFGINLTENRLLADSFARAGYLTVAPDLFQGNPAPSDLNDPTFNTTAFLAAHGPNVTDPIIEGAINYLRNTLNVTKLAVTGYCFGGRYSFRFVDPARTVKADVAFAAHPSAWEDAEVSAIGAATSVATADQDSLLPASLRAELEALLLNISSPYQVNLYSGVQHGFGVRANVSDPVQKFAKESAFLQAVRWFNNF</sequence>
<keyword evidence="4" id="KW-1185">Reference proteome</keyword>
<evidence type="ECO:0000313" key="3">
    <source>
        <dbReference type="EMBL" id="KAK2602860.1"/>
    </source>
</evidence>
<keyword evidence="1" id="KW-0732">Signal</keyword>
<feature type="domain" description="Dienelactone hydrolase" evidence="2">
    <location>
        <begin position="671"/>
        <end position="872"/>
    </location>
</feature>
<dbReference type="Proteomes" id="UP001265746">
    <property type="component" value="Unassembled WGS sequence"/>
</dbReference>
<dbReference type="PANTHER" id="PTHR40616">
    <property type="entry name" value="LINALOOL DEHYDRATASE_ISOMERASE DOMAIN-CONTAINING PROTEIN"/>
    <property type="match status" value="1"/>
</dbReference>
<accession>A0AAD9SB32</accession>
<dbReference type="InterPro" id="IPR002925">
    <property type="entry name" value="Dienelactn_hydro"/>
</dbReference>
<evidence type="ECO:0000313" key="4">
    <source>
        <dbReference type="Proteomes" id="UP001265746"/>
    </source>
</evidence>
<dbReference type="GO" id="GO:0016787">
    <property type="term" value="F:hydrolase activity"/>
    <property type="evidence" value="ECO:0007669"/>
    <property type="project" value="InterPro"/>
</dbReference>
<organism evidence="3 4">
    <name type="scientific">Phomopsis amygdali</name>
    <name type="common">Fusicoccum amygdali</name>
    <dbReference type="NCBI Taxonomy" id="1214568"/>
    <lineage>
        <taxon>Eukaryota</taxon>
        <taxon>Fungi</taxon>
        <taxon>Dikarya</taxon>
        <taxon>Ascomycota</taxon>
        <taxon>Pezizomycotina</taxon>
        <taxon>Sordariomycetes</taxon>
        <taxon>Sordariomycetidae</taxon>
        <taxon>Diaporthales</taxon>
        <taxon>Diaporthaceae</taxon>
        <taxon>Diaporthe</taxon>
    </lineage>
</organism>
<reference evidence="3" key="1">
    <citation type="submission" date="2023-06" db="EMBL/GenBank/DDBJ databases">
        <authorList>
            <person name="Noh H."/>
        </authorList>
    </citation>
    <scope>NUCLEOTIDE SEQUENCE</scope>
    <source>
        <strain evidence="3">DUCC20226</strain>
    </source>
</reference>
<dbReference type="Gene3D" id="3.40.50.1820">
    <property type="entry name" value="alpha/beta hydrolase"/>
    <property type="match status" value="1"/>
</dbReference>
<evidence type="ECO:0000259" key="2">
    <source>
        <dbReference type="Pfam" id="PF01738"/>
    </source>
</evidence>
<dbReference type="SUPFAM" id="SSF53474">
    <property type="entry name" value="alpha/beta-Hydrolases"/>
    <property type="match status" value="1"/>
</dbReference>
<dbReference type="InterPro" id="IPR029058">
    <property type="entry name" value="AB_hydrolase_fold"/>
</dbReference>
<proteinExistence type="predicted"/>
<evidence type="ECO:0000256" key="1">
    <source>
        <dbReference type="SAM" id="SignalP"/>
    </source>
</evidence>
<feature type="signal peptide" evidence="1">
    <location>
        <begin position="1"/>
        <end position="27"/>
    </location>
</feature>
<feature type="chain" id="PRO_5041982848" description="Dienelactone hydrolase domain-containing protein" evidence="1">
    <location>
        <begin position="28"/>
        <end position="873"/>
    </location>
</feature>
<protein>
    <recommendedName>
        <fullName evidence="2">Dienelactone hydrolase domain-containing protein</fullName>
    </recommendedName>
</protein>
<gene>
    <name evidence="3" type="ORF">N8I77_009362</name>
</gene>
<name>A0AAD9SB32_PHOAM</name>
<dbReference type="AlphaFoldDB" id="A0AAD9SB32"/>
<dbReference type="EMBL" id="JAUJFL010000005">
    <property type="protein sequence ID" value="KAK2602860.1"/>
    <property type="molecule type" value="Genomic_DNA"/>
</dbReference>
<comment type="caution">
    <text evidence="3">The sequence shown here is derived from an EMBL/GenBank/DDBJ whole genome shotgun (WGS) entry which is preliminary data.</text>
</comment>
<dbReference type="Pfam" id="PF01738">
    <property type="entry name" value="DLH"/>
    <property type="match status" value="1"/>
</dbReference>
<dbReference type="PANTHER" id="PTHR40616:SF1">
    <property type="entry name" value="LINALOOL DEHYDRATASE_ISOMERASE DOMAIN-CONTAINING PROTEIN"/>
    <property type="match status" value="1"/>
</dbReference>